<evidence type="ECO:0000256" key="5">
    <source>
        <dbReference type="ARBA" id="ARBA00022801"/>
    </source>
</evidence>
<keyword evidence="4 7" id="KW-0732">Signal</keyword>
<dbReference type="PANTHER" id="PTHR30620:SF16">
    <property type="entry name" value="LYSOSOMAL BETA GLUCOSIDASE"/>
    <property type="match status" value="1"/>
</dbReference>
<evidence type="ECO:0000313" key="10">
    <source>
        <dbReference type="Proteomes" id="UP001165121"/>
    </source>
</evidence>
<dbReference type="InterPro" id="IPR026891">
    <property type="entry name" value="Fn3-like"/>
</dbReference>
<dbReference type="Pfam" id="PF14310">
    <property type="entry name" value="Fn3-like"/>
    <property type="match status" value="1"/>
</dbReference>
<dbReference type="OrthoDB" id="416222at2759"/>
<dbReference type="InterPro" id="IPR036881">
    <property type="entry name" value="Glyco_hydro_3_C_sf"/>
</dbReference>
<proteinExistence type="inferred from homology"/>
<keyword evidence="10" id="KW-1185">Reference proteome</keyword>
<dbReference type="SUPFAM" id="SSF52279">
    <property type="entry name" value="Beta-D-glucan exohydrolase, C-terminal domain"/>
    <property type="match status" value="1"/>
</dbReference>
<dbReference type="FunFam" id="3.40.50.1700:FF:000006">
    <property type="entry name" value="Lysosomal beta glucosidase"/>
    <property type="match status" value="1"/>
</dbReference>
<comment type="caution">
    <text evidence="9">The sequence shown here is derived from an EMBL/GenBank/DDBJ whole genome shotgun (WGS) entry which is preliminary data.</text>
</comment>
<dbReference type="SMART" id="SM01217">
    <property type="entry name" value="Fn3_like"/>
    <property type="match status" value="1"/>
</dbReference>
<evidence type="ECO:0000256" key="1">
    <source>
        <dbReference type="ARBA" id="ARBA00000448"/>
    </source>
</evidence>
<reference evidence="9" key="1">
    <citation type="submission" date="2023-04" db="EMBL/GenBank/DDBJ databases">
        <title>Phytophthora fragariaefolia NBRC 109709.</title>
        <authorList>
            <person name="Ichikawa N."/>
            <person name="Sato H."/>
            <person name="Tonouchi N."/>
        </authorList>
    </citation>
    <scope>NUCLEOTIDE SEQUENCE</scope>
    <source>
        <strain evidence="9">NBRC 109709</strain>
    </source>
</reference>
<keyword evidence="6" id="KW-0326">Glycosidase</keyword>
<gene>
    <name evidence="9" type="ORF">Pfra01_002921100</name>
</gene>
<protein>
    <recommendedName>
        <fullName evidence="3">beta-glucosidase</fullName>
        <ecNumber evidence="3">3.2.1.21</ecNumber>
    </recommendedName>
</protein>
<dbReference type="PRINTS" id="PR00133">
    <property type="entry name" value="GLHYDRLASE3"/>
</dbReference>
<evidence type="ECO:0000256" key="2">
    <source>
        <dbReference type="ARBA" id="ARBA00005336"/>
    </source>
</evidence>
<dbReference type="EC" id="3.2.1.21" evidence="3"/>
<dbReference type="EMBL" id="BSXT01018856">
    <property type="protein sequence ID" value="GMG14758.1"/>
    <property type="molecule type" value="Genomic_DNA"/>
</dbReference>
<dbReference type="Gene3D" id="3.20.20.300">
    <property type="entry name" value="Glycoside hydrolase, family 3, N-terminal domain"/>
    <property type="match status" value="1"/>
</dbReference>
<dbReference type="Gene3D" id="3.40.50.1700">
    <property type="entry name" value="Glycoside hydrolase family 3 C-terminal domain"/>
    <property type="match status" value="1"/>
</dbReference>
<dbReference type="SUPFAM" id="SSF51445">
    <property type="entry name" value="(Trans)glycosidases"/>
    <property type="match status" value="1"/>
</dbReference>
<sequence>MLTSWRCAVGYAAVALATLTEGHVVAGDEWDAQVDEIMANFTTLDIVGQMTEIAIYGLTNATNQLDEDALRNYAKLHVGSYIGMPMSVLGEIDGSWGWTTAEMRAFVHRIQEIAMEENGGHPMIYRVDAAHGNALVTDTVYFGQQINAAATFNPELVYEQGRITARDALATGIPWVFDPVLDIVYNPLWPRVYETFGEDPYLISTMGVAMIRGIQSYNESAACMKHWIWYSWNPTGHDKDGVTMSDFDLMNSYFPPFKAAVDAGLLTGMESYISVNGVPVIENTKLMTKLLRHDLGFDGLMVSDYGEIDHLVSFHRTARTTDEATRFALERTSIDMSMVGTGLSFTNGTTKLIKEKPDIVERLKESVRRVIKTKLKLGLYDNPMPGAEYVGMVGNEADIATALEGARESIVLLQNNDSTLPLSKNASVFLTGPSAHNIGYQCGGWSLQAWGVSGNDMFTHGVSVKQGIEDIIGNKSLIYFNGLNVTGDYTRSDLTTAKRYAAQAEYTIAVIGEEPYEEKSGDLEDLSLPVGQIEYVKELAATGAKVIVVLFEGRPRILKDLPENVHAVVNAMLSCEQGGKAVAEIIYGDINPSGRMPITYPKDSGNVMIPYRHRVTTQCATGDYCEPQWSFGHGLSYTTFTYSNMMISTTNVTSSSDSVNVSVTVTNSGSVPGKETVMLFLTQPYGSISVPEVKQLKKFSKISLEAGASQTLEFELTSADWSVYHPEIGRGLKLVPSATAEDADYVVAIKPETDCDVYNETATASPLCATFTLSTGEYPFGSLVSE</sequence>
<name>A0A9W7DAI4_9STRA</name>
<dbReference type="InterPro" id="IPR036962">
    <property type="entry name" value="Glyco_hydro_3_N_sf"/>
</dbReference>
<comment type="catalytic activity">
    <reaction evidence="1">
        <text>Hydrolysis of terminal, non-reducing beta-D-glucosyl residues with release of beta-D-glucose.</text>
        <dbReference type="EC" id="3.2.1.21"/>
    </reaction>
</comment>
<dbReference type="InterPro" id="IPR002772">
    <property type="entry name" value="Glyco_hydro_3_C"/>
</dbReference>
<dbReference type="Pfam" id="PF01915">
    <property type="entry name" value="Glyco_hydro_3_C"/>
    <property type="match status" value="1"/>
</dbReference>
<feature type="domain" description="Fibronectin type III-like" evidence="8">
    <location>
        <begin position="675"/>
        <end position="753"/>
    </location>
</feature>
<dbReference type="InterPro" id="IPR051915">
    <property type="entry name" value="Cellulose_Degrad_GH3"/>
</dbReference>
<accession>A0A9W7DAI4</accession>
<evidence type="ECO:0000259" key="8">
    <source>
        <dbReference type="SMART" id="SM01217"/>
    </source>
</evidence>
<dbReference type="Proteomes" id="UP001165121">
    <property type="component" value="Unassembled WGS sequence"/>
</dbReference>
<dbReference type="GO" id="GO:0009251">
    <property type="term" value="P:glucan catabolic process"/>
    <property type="evidence" value="ECO:0007669"/>
    <property type="project" value="TreeGrafter"/>
</dbReference>
<keyword evidence="5" id="KW-0378">Hydrolase</keyword>
<dbReference type="FunFam" id="2.60.40.10:FF:000731">
    <property type="entry name" value="Lysosomal beta glucosidase"/>
    <property type="match status" value="1"/>
</dbReference>
<feature type="signal peptide" evidence="7">
    <location>
        <begin position="1"/>
        <end position="22"/>
    </location>
</feature>
<evidence type="ECO:0000256" key="3">
    <source>
        <dbReference type="ARBA" id="ARBA00012744"/>
    </source>
</evidence>
<comment type="similarity">
    <text evidence="2">Belongs to the glycosyl hydrolase 3 family.</text>
</comment>
<evidence type="ECO:0000256" key="7">
    <source>
        <dbReference type="SAM" id="SignalP"/>
    </source>
</evidence>
<feature type="chain" id="PRO_5040920212" description="beta-glucosidase" evidence="7">
    <location>
        <begin position="23"/>
        <end position="786"/>
    </location>
</feature>
<dbReference type="Pfam" id="PF00933">
    <property type="entry name" value="Glyco_hydro_3"/>
    <property type="match status" value="1"/>
</dbReference>
<dbReference type="InterPro" id="IPR001764">
    <property type="entry name" value="Glyco_hydro_3_N"/>
</dbReference>
<evidence type="ECO:0000256" key="4">
    <source>
        <dbReference type="ARBA" id="ARBA00022729"/>
    </source>
</evidence>
<organism evidence="9 10">
    <name type="scientific">Phytophthora fragariaefolia</name>
    <dbReference type="NCBI Taxonomy" id="1490495"/>
    <lineage>
        <taxon>Eukaryota</taxon>
        <taxon>Sar</taxon>
        <taxon>Stramenopiles</taxon>
        <taxon>Oomycota</taxon>
        <taxon>Peronosporomycetes</taxon>
        <taxon>Peronosporales</taxon>
        <taxon>Peronosporaceae</taxon>
        <taxon>Phytophthora</taxon>
    </lineage>
</organism>
<evidence type="ECO:0000256" key="6">
    <source>
        <dbReference type="ARBA" id="ARBA00023295"/>
    </source>
</evidence>
<dbReference type="InterPro" id="IPR017853">
    <property type="entry name" value="GH"/>
</dbReference>
<dbReference type="Gene3D" id="2.60.40.10">
    <property type="entry name" value="Immunoglobulins"/>
    <property type="match status" value="1"/>
</dbReference>
<dbReference type="AlphaFoldDB" id="A0A9W7DAI4"/>
<dbReference type="GO" id="GO:0008422">
    <property type="term" value="F:beta-glucosidase activity"/>
    <property type="evidence" value="ECO:0007669"/>
    <property type="project" value="UniProtKB-EC"/>
</dbReference>
<dbReference type="InterPro" id="IPR013783">
    <property type="entry name" value="Ig-like_fold"/>
</dbReference>
<dbReference type="FunFam" id="3.20.20.300:FF:000007">
    <property type="entry name" value="Lysosomal beta glucosidase"/>
    <property type="match status" value="1"/>
</dbReference>
<evidence type="ECO:0000313" key="9">
    <source>
        <dbReference type="EMBL" id="GMG14758.1"/>
    </source>
</evidence>
<dbReference type="PANTHER" id="PTHR30620">
    <property type="entry name" value="PERIPLASMIC BETA-GLUCOSIDASE-RELATED"/>
    <property type="match status" value="1"/>
</dbReference>